<evidence type="ECO:0000256" key="2">
    <source>
        <dbReference type="SAM" id="SignalP"/>
    </source>
</evidence>
<evidence type="ECO:0000313" key="5">
    <source>
        <dbReference type="Proteomes" id="UP000539146"/>
    </source>
</evidence>
<dbReference type="SUPFAM" id="SSF54106">
    <property type="entry name" value="LysM domain"/>
    <property type="match status" value="1"/>
</dbReference>
<dbReference type="Gene3D" id="3.10.350.10">
    <property type="entry name" value="LysM domain"/>
    <property type="match status" value="1"/>
</dbReference>
<feature type="region of interest" description="Disordered" evidence="1">
    <location>
        <begin position="32"/>
        <end position="87"/>
    </location>
</feature>
<feature type="compositionally biased region" description="Low complexity" evidence="1">
    <location>
        <begin position="61"/>
        <end position="85"/>
    </location>
</feature>
<comment type="caution">
    <text evidence="4">The sequence shown here is derived from an EMBL/GenBank/DDBJ whole genome shotgun (WGS) entry which is preliminary data.</text>
</comment>
<dbReference type="RefSeq" id="WP_058742472.1">
    <property type="nucleotide sequence ID" value="NZ_BAAAWP010000001.1"/>
</dbReference>
<keyword evidence="2" id="KW-0732">Signal</keyword>
<dbReference type="Pfam" id="PF01476">
    <property type="entry name" value="LysM"/>
    <property type="match status" value="1"/>
</dbReference>
<dbReference type="InterPro" id="IPR036779">
    <property type="entry name" value="LysM_dom_sf"/>
</dbReference>
<dbReference type="CDD" id="cd00118">
    <property type="entry name" value="LysM"/>
    <property type="match status" value="1"/>
</dbReference>
<protein>
    <submittedName>
        <fullName evidence="4">LysM peptidoglycan-binding domain-containing protein</fullName>
    </submittedName>
</protein>
<reference evidence="4 5" key="1">
    <citation type="submission" date="2020-05" db="EMBL/GenBank/DDBJ databases">
        <title>Genome Sequencing of Type Strains.</title>
        <authorList>
            <person name="Lemaire J.F."/>
            <person name="Inderbitzin P."/>
            <person name="Gregorio O.A."/>
            <person name="Collins S.B."/>
            <person name="Wespe N."/>
            <person name="Knight-Connoni V."/>
        </authorList>
    </citation>
    <scope>NUCLEOTIDE SEQUENCE [LARGE SCALE GENOMIC DNA]</scope>
    <source>
        <strain evidence="4 5">DSM 20512</strain>
    </source>
</reference>
<evidence type="ECO:0000313" key="4">
    <source>
        <dbReference type="EMBL" id="NUU28303.1"/>
    </source>
</evidence>
<sequence length="301" mass="30461">MNRTAAISVAALTLVALSGCSLLRGSDGALPVPSDPATASATATPTPSATADGTSDAERLAASATPRVPTPAPTEAAAPDPELTPIPAGTVLTEADVASPKGSIHFHLRVVADGDDTFTAQYTGFTSTLPVPVGVGFFEKARQVGDALTYHGVGDHVLGGPTSGPQSVDVPLDGSGVDPSGLTELVVASAAAQGQDVPVEIALDKVLAVSTVRWSVPARQTNVHPVDGGVRANASGPVTATTASGAPKAYTVRSGDLIADVALRFGITVKDLVWLNQGLQVFGDDQELYQDTSLNLDPLGR</sequence>
<gene>
    <name evidence="4" type="ORF">HP467_09305</name>
</gene>
<dbReference type="Proteomes" id="UP000539146">
    <property type="component" value="Unassembled WGS sequence"/>
</dbReference>
<dbReference type="AlphaFoldDB" id="A0A850DXY4"/>
<name>A0A850DXY4_9MICO</name>
<dbReference type="PROSITE" id="PS51257">
    <property type="entry name" value="PROKAR_LIPOPROTEIN"/>
    <property type="match status" value="1"/>
</dbReference>
<feature type="compositionally biased region" description="Low complexity" evidence="1">
    <location>
        <begin position="35"/>
        <end position="54"/>
    </location>
</feature>
<feature type="signal peptide" evidence="2">
    <location>
        <begin position="1"/>
        <end position="23"/>
    </location>
</feature>
<evidence type="ECO:0000259" key="3">
    <source>
        <dbReference type="PROSITE" id="PS51782"/>
    </source>
</evidence>
<dbReference type="InterPro" id="IPR018392">
    <property type="entry name" value="LysM"/>
</dbReference>
<dbReference type="PROSITE" id="PS51782">
    <property type="entry name" value="LYSM"/>
    <property type="match status" value="1"/>
</dbReference>
<evidence type="ECO:0000256" key="1">
    <source>
        <dbReference type="SAM" id="MobiDB-lite"/>
    </source>
</evidence>
<feature type="chain" id="PRO_5039195194" evidence="2">
    <location>
        <begin position="24"/>
        <end position="301"/>
    </location>
</feature>
<dbReference type="EMBL" id="JABMCG010000104">
    <property type="protein sequence ID" value="NUU28303.1"/>
    <property type="molecule type" value="Genomic_DNA"/>
</dbReference>
<feature type="domain" description="LysM" evidence="3">
    <location>
        <begin position="248"/>
        <end position="296"/>
    </location>
</feature>
<accession>A0A850DXY4</accession>
<proteinExistence type="predicted"/>
<organism evidence="4 5">
    <name type="scientific">Curtobacterium citreum</name>
    <dbReference type="NCBI Taxonomy" id="2036"/>
    <lineage>
        <taxon>Bacteria</taxon>
        <taxon>Bacillati</taxon>
        <taxon>Actinomycetota</taxon>
        <taxon>Actinomycetes</taxon>
        <taxon>Micrococcales</taxon>
        <taxon>Microbacteriaceae</taxon>
        <taxon>Curtobacterium</taxon>
    </lineage>
</organism>